<accession>A0A812KX90</accession>
<keyword evidence="2" id="KW-1185">Reference proteome</keyword>
<dbReference type="Proteomes" id="UP000649617">
    <property type="component" value="Unassembled WGS sequence"/>
</dbReference>
<dbReference type="AlphaFoldDB" id="A0A812KX90"/>
<name>A0A812KX90_SYMPI</name>
<comment type="caution">
    <text evidence="1">The sequence shown here is derived from an EMBL/GenBank/DDBJ whole genome shotgun (WGS) entry which is preliminary data.</text>
</comment>
<evidence type="ECO:0000313" key="1">
    <source>
        <dbReference type="EMBL" id="CAE7235071.1"/>
    </source>
</evidence>
<evidence type="ECO:0000313" key="2">
    <source>
        <dbReference type="Proteomes" id="UP000649617"/>
    </source>
</evidence>
<protein>
    <submittedName>
        <fullName evidence="1">Uncharacterized protein</fullName>
    </submittedName>
</protein>
<reference evidence="1" key="1">
    <citation type="submission" date="2021-02" db="EMBL/GenBank/DDBJ databases">
        <authorList>
            <person name="Dougan E. K."/>
            <person name="Rhodes N."/>
            <person name="Thang M."/>
            <person name="Chan C."/>
        </authorList>
    </citation>
    <scope>NUCLEOTIDE SEQUENCE</scope>
</reference>
<sequence length="166" mass="18591">MHLCGRCASSFTPFALECPPAPTYELQAIVKAQEKANEAIVLAQNMGAEKAAHLAKRAVDHISMVQGWFTFYAYRMYSDLQDDIHEARFDLEQAAQSAYSEASGSDAGNLLACAADDLLPYDPMPNIHPMDHRLSSMPASWIDLTSMLGFRRSRRSRRLDNAQYFL</sequence>
<proteinExistence type="predicted"/>
<organism evidence="1 2">
    <name type="scientific">Symbiodinium pilosum</name>
    <name type="common">Dinoflagellate</name>
    <dbReference type="NCBI Taxonomy" id="2952"/>
    <lineage>
        <taxon>Eukaryota</taxon>
        <taxon>Sar</taxon>
        <taxon>Alveolata</taxon>
        <taxon>Dinophyceae</taxon>
        <taxon>Suessiales</taxon>
        <taxon>Symbiodiniaceae</taxon>
        <taxon>Symbiodinium</taxon>
    </lineage>
</organism>
<dbReference type="EMBL" id="CAJNIZ010004681">
    <property type="protein sequence ID" value="CAE7235071.1"/>
    <property type="molecule type" value="Genomic_DNA"/>
</dbReference>
<gene>
    <name evidence="1" type="ORF">SPIL2461_LOCUS3773</name>
</gene>
<dbReference type="OrthoDB" id="10347196at2759"/>